<dbReference type="EMBL" id="RPFW01000002">
    <property type="protein sequence ID" value="TVZ05051.1"/>
    <property type="molecule type" value="Genomic_DNA"/>
</dbReference>
<proteinExistence type="predicted"/>
<accession>A0A6P2C4D9</accession>
<comment type="caution">
    <text evidence="1">The sequence shown here is derived from an EMBL/GenBank/DDBJ whole genome shotgun (WGS) entry which is preliminary data.</text>
</comment>
<keyword evidence="2" id="KW-1185">Reference proteome</keyword>
<dbReference type="SUPFAM" id="SSF56024">
    <property type="entry name" value="Phospholipase D/nuclease"/>
    <property type="match status" value="1"/>
</dbReference>
<dbReference type="AlphaFoldDB" id="A0A6P2C4D9"/>
<evidence type="ECO:0008006" key="3">
    <source>
        <dbReference type="Google" id="ProtNLM"/>
    </source>
</evidence>
<protein>
    <recommendedName>
        <fullName evidence="3">PLD phosphodiesterase domain-containing protein</fullName>
    </recommendedName>
</protein>
<evidence type="ECO:0000313" key="2">
    <source>
        <dbReference type="Proteomes" id="UP000460272"/>
    </source>
</evidence>
<dbReference type="OrthoDB" id="8828485at2"/>
<name>A0A6P2C4D9_9ACTN</name>
<dbReference type="Proteomes" id="UP000460272">
    <property type="component" value="Unassembled WGS sequence"/>
</dbReference>
<evidence type="ECO:0000313" key="1">
    <source>
        <dbReference type="EMBL" id="TVZ05051.1"/>
    </source>
</evidence>
<organism evidence="1 2">
    <name type="scientific">Trebonia kvetii</name>
    <dbReference type="NCBI Taxonomy" id="2480626"/>
    <lineage>
        <taxon>Bacteria</taxon>
        <taxon>Bacillati</taxon>
        <taxon>Actinomycetota</taxon>
        <taxon>Actinomycetes</taxon>
        <taxon>Streptosporangiales</taxon>
        <taxon>Treboniaceae</taxon>
        <taxon>Trebonia</taxon>
    </lineage>
</organism>
<reference evidence="1 2" key="1">
    <citation type="submission" date="2018-11" db="EMBL/GenBank/DDBJ databases">
        <title>Trebonia kvetii gen.nov., sp.nov., a novel acidophilic actinobacterium, and proposal of the new actinobacterial family Treboniaceae fam. nov.</title>
        <authorList>
            <person name="Rapoport D."/>
            <person name="Sagova-Mareckova M."/>
            <person name="Sedlacek I."/>
            <person name="Provaznik J."/>
            <person name="Kralova S."/>
            <person name="Pavlinic D."/>
            <person name="Benes V."/>
            <person name="Kopecky J."/>
        </authorList>
    </citation>
    <scope>NUCLEOTIDE SEQUENCE [LARGE SCALE GENOMIC DNA]</scope>
    <source>
        <strain evidence="1 2">15Tr583</strain>
    </source>
</reference>
<sequence length="1059" mass="109426">MSEITSVTVLTAADAASQLQSKGLDALGLTMPAFATLWSTASATADDATLRLSVTDPRAPFTGTFRFESSPVTLAGPSGDPITSPSGVLRLHPEAVHRLESIVRLRYGALQRPVPVAMAVHDVTFPDGPQLMSWFRGGEALGTSGVHDISFHDRRGLIIDPVAVASLLADLMQFRPALVAAGAGGSASQPGGVSTIAGLPGPGVRVHVVSPHGTAYLSRRAVGELEVIDQAGGFVRTVPAGGVVDLGADERLGRATAHAADDAAAGAPLLWGLAPGGTLQATPLAAPSLPPGTNPPSLTRQFFRVVAVDLGWHLLGNRDIAPGDPAVPCETGRPAEAPIPSLRKSASNFDFLIDGNDVLGAMGAISAALPPAGPDQRALLSSPVIEATVPLPPAAGTAGHWPSFPPGPAPSAGDTAAIRRYDATGASRPTATWRSPATGPKRDVIVSFPAGSLPAGTHVRVYPRTFKQLRGIGQDPSFVRGDGGSAIMPSGGEATVLLLNPFLLTPADGEPDPGQVTIDVVAVGRDGTRRLLSATHLDLGAPQPFTGNLTDFGGTTPAAVAALLAAPGNTAIAPATAFGNPQVPAPPALPALPASPTAADVIAWVRTLANETTSPRIGPHLPTQERFDTILALGSVPGGQQVYAWDGVLTGARFGLESRCASPDLADPGNPAGPDAHISGVRVGGQLAYDLAFHALKRCLPVIPLGGPAGWIVQSAGANWDVPDPDPEPPAGQPFMAGAVLETIAPLVDSPELSFLPLPPAGTAIPALVGQVAAALGAPAPVVAVANEARLLRELQGEIQTAKDGQRDAMWSIARAIAEAREYVFVESPMFGRTARPDDTHPEDGLVDLVTLLATRITDNPRLKVIVCVPRFPDFPVEQENWFRAALKQRKEAIDLLVNADTNRVAAFHPIGFPGRTTVGRGTVVLVDDAYALVGTSHWRRRGMSFDGGCDLVTIDRRLDNAGSPAAIARFRQELLATRLGVPIPAGAPTTTALWTRLAEPESAFDVVRDLLQSGGQGRCAAVWAGPTDTAVIPETDDKTDPNGRLGVGLLSTLLGLVP</sequence>
<gene>
    <name evidence="1" type="ORF">EAS64_10545</name>
</gene>
<dbReference type="RefSeq" id="WP_145852758.1">
    <property type="nucleotide sequence ID" value="NZ_RPFW01000002.1"/>
</dbReference>